<comment type="caution">
    <text evidence="1">The sequence shown here is derived from an EMBL/GenBank/DDBJ whole genome shotgun (WGS) entry which is preliminary data.</text>
</comment>
<organism evidence="1 2">
    <name type="scientific">Novipirellula herctigrandis</name>
    <dbReference type="NCBI Taxonomy" id="2527986"/>
    <lineage>
        <taxon>Bacteria</taxon>
        <taxon>Pseudomonadati</taxon>
        <taxon>Planctomycetota</taxon>
        <taxon>Planctomycetia</taxon>
        <taxon>Pirellulales</taxon>
        <taxon>Pirellulaceae</taxon>
        <taxon>Novipirellula</taxon>
    </lineage>
</organism>
<dbReference type="EMBL" id="SJPJ01000001">
    <property type="protein sequence ID" value="TWT80727.1"/>
    <property type="molecule type" value="Genomic_DNA"/>
</dbReference>
<proteinExistence type="predicted"/>
<keyword evidence="2" id="KW-1185">Reference proteome</keyword>
<gene>
    <name evidence="1" type="ORF">CA13_21730</name>
</gene>
<evidence type="ECO:0000313" key="2">
    <source>
        <dbReference type="Proteomes" id="UP000315010"/>
    </source>
</evidence>
<evidence type="ECO:0000313" key="1">
    <source>
        <dbReference type="EMBL" id="TWT80727.1"/>
    </source>
</evidence>
<dbReference type="Proteomes" id="UP000315010">
    <property type="component" value="Unassembled WGS sequence"/>
</dbReference>
<accession>A0A5C5Z1E4</accession>
<dbReference type="AlphaFoldDB" id="A0A5C5Z1E4"/>
<name>A0A5C5Z1E4_9BACT</name>
<protein>
    <submittedName>
        <fullName evidence="1">Uncharacterized protein</fullName>
    </submittedName>
</protein>
<reference evidence="1 2" key="1">
    <citation type="submission" date="2019-02" db="EMBL/GenBank/DDBJ databases">
        <title>Deep-cultivation of Planctomycetes and their phenomic and genomic characterization uncovers novel biology.</title>
        <authorList>
            <person name="Wiegand S."/>
            <person name="Jogler M."/>
            <person name="Boedeker C."/>
            <person name="Pinto D."/>
            <person name="Vollmers J."/>
            <person name="Rivas-Marin E."/>
            <person name="Kohn T."/>
            <person name="Peeters S.H."/>
            <person name="Heuer A."/>
            <person name="Rast P."/>
            <person name="Oberbeckmann S."/>
            <person name="Bunk B."/>
            <person name="Jeske O."/>
            <person name="Meyerdierks A."/>
            <person name="Storesund J.E."/>
            <person name="Kallscheuer N."/>
            <person name="Luecker S."/>
            <person name="Lage O.M."/>
            <person name="Pohl T."/>
            <person name="Merkel B.J."/>
            <person name="Hornburger P."/>
            <person name="Mueller R.-W."/>
            <person name="Bruemmer F."/>
            <person name="Labrenz M."/>
            <person name="Spormann A.M."/>
            <person name="Op Den Camp H."/>
            <person name="Overmann J."/>
            <person name="Amann R."/>
            <person name="Jetten M.S.M."/>
            <person name="Mascher T."/>
            <person name="Medema M.H."/>
            <person name="Devos D.P."/>
            <person name="Kaster A.-K."/>
            <person name="Ovreas L."/>
            <person name="Rohde M."/>
            <person name="Galperin M.Y."/>
            <person name="Jogler C."/>
        </authorList>
    </citation>
    <scope>NUCLEOTIDE SEQUENCE [LARGE SCALE GENOMIC DNA]</scope>
    <source>
        <strain evidence="1 2">CA13</strain>
    </source>
</reference>
<sequence length="87" mass="9855" precursor="true">MVRETVAPKRVMIALPSGIADNRRLRRLTLANPTPAPSICPVHLVMRHSRLYQWAKMRVKGFAQQEKNNDTSCVSRFDVDGGCCRKC</sequence>